<evidence type="ECO:0000313" key="2">
    <source>
        <dbReference type="Proteomes" id="UP001143370"/>
    </source>
</evidence>
<dbReference type="Proteomes" id="UP001143370">
    <property type="component" value="Unassembled WGS sequence"/>
</dbReference>
<dbReference type="EMBL" id="BSFJ01000018">
    <property type="protein sequence ID" value="GLK72568.1"/>
    <property type="molecule type" value="Genomic_DNA"/>
</dbReference>
<evidence type="ECO:0000313" key="1">
    <source>
        <dbReference type="EMBL" id="GLK72568.1"/>
    </source>
</evidence>
<organism evidence="1 2">
    <name type="scientific">Ancylobacter dichloromethanicus</name>
    <dbReference type="NCBI Taxonomy" id="518825"/>
    <lineage>
        <taxon>Bacteria</taxon>
        <taxon>Pseudomonadati</taxon>
        <taxon>Pseudomonadota</taxon>
        <taxon>Alphaproteobacteria</taxon>
        <taxon>Hyphomicrobiales</taxon>
        <taxon>Xanthobacteraceae</taxon>
        <taxon>Ancylobacter</taxon>
    </lineage>
</organism>
<comment type="caution">
    <text evidence="1">The sequence shown here is derived from an EMBL/GenBank/DDBJ whole genome shotgun (WGS) entry which is preliminary data.</text>
</comment>
<dbReference type="AlphaFoldDB" id="A0A9W6MZX2"/>
<sequence length="100" mass="10631">MKKRLTGPELLALVHHVKAGYAALPPIEVGVLSTYKARGEAAEQLLGRLAADHGARWSNRWDGHKLSIAGVSSSCTAGAAGVLLNWINAAYRKLDQGRTA</sequence>
<gene>
    <name evidence="1" type="ORF">GCM10017643_26840</name>
</gene>
<reference evidence="1" key="2">
    <citation type="submission" date="2023-01" db="EMBL/GenBank/DDBJ databases">
        <authorList>
            <person name="Sun Q."/>
            <person name="Evtushenko L."/>
        </authorList>
    </citation>
    <scope>NUCLEOTIDE SEQUENCE</scope>
    <source>
        <strain evidence="1">VKM B-2484</strain>
    </source>
</reference>
<keyword evidence="2" id="KW-1185">Reference proteome</keyword>
<dbReference type="RefSeq" id="WP_213371110.1">
    <property type="nucleotide sequence ID" value="NZ_BSFJ01000018.1"/>
</dbReference>
<proteinExistence type="predicted"/>
<protein>
    <submittedName>
        <fullName evidence="1">Uncharacterized protein</fullName>
    </submittedName>
</protein>
<accession>A0A9W6MZX2</accession>
<name>A0A9W6MZX2_9HYPH</name>
<reference evidence="1" key="1">
    <citation type="journal article" date="2014" name="Int. J. Syst. Evol. Microbiol.">
        <title>Complete genome sequence of Corynebacterium casei LMG S-19264T (=DSM 44701T), isolated from a smear-ripened cheese.</title>
        <authorList>
            <consortium name="US DOE Joint Genome Institute (JGI-PGF)"/>
            <person name="Walter F."/>
            <person name="Albersmeier A."/>
            <person name="Kalinowski J."/>
            <person name="Ruckert C."/>
        </authorList>
    </citation>
    <scope>NUCLEOTIDE SEQUENCE</scope>
    <source>
        <strain evidence="1">VKM B-2484</strain>
    </source>
</reference>